<accession>A0AAV5UB04</accession>
<dbReference type="Proteomes" id="UP001432027">
    <property type="component" value="Unassembled WGS sequence"/>
</dbReference>
<dbReference type="EMBL" id="BTSX01000006">
    <property type="protein sequence ID" value="GMT03309.1"/>
    <property type="molecule type" value="Genomic_DNA"/>
</dbReference>
<organism evidence="2 3">
    <name type="scientific">Pristionchus entomophagus</name>
    <dbReference type="NCBI Taxonomy" id="358040"/>
    <lineage>
        <taxon>Eukaryota</taxon>
        <taxon>Metazoa</taxon>
        <taxon>Ecdysozoa</taxon>
        <taxon>Nematoda</taxon>
        <taxon>Chromadorea</taxon>
        <taxon>Rhabditida</taxon>
        <taxon>Rhabditina</taxon>
        <taxon>Diplogasteromorpha</taxon>
        <taxon>Diplogasteroidea</taxon>
        <taxon>Neodiplogasteridae</taxon>
        <taxon>Pristionchus</taxon>
    </lineage>
</organism>
<evidence type="ECO:0000256" key="1">
    <source>
        <dbReference type="SAM" id="SignalP"/>
    </source>
</evidence>
<evidence type="ECO:0000313" key="3">
    <source>
        <dbReference type="Proteomes" id="UP001432027"/>
    </source>
</evidence>
<proteinExistence type="predicted"/>
<name>A0AAV5UB04_9BILA</name>
<reference evidence="2" key="1">
    <citation type="submission" date="2023-10" db="EMBL/GenBank/DDBJ databases">
        <title>Genome assembly of Pristionchus species.</title>
        <authorList>
            <person name="Yoshida K."/>
            <person name="Sommer R.J."/>
        </authorList>
    </citation>
    <scope>NUCLEOTIDE SEQUENCE</scope>
    <source>
        <strain evidence="2">RS0144</strain>
    </source>
</reference>
<dbReference type="AlphaFoldDB" id="A0AAV5UB04"/>
<keyword evidence="3" id="KW-1185">Reference proteome</keyword>
<keyword evidence="1" id="KW-0732">Signal</keyword>
<evidence type="ECO:0008006" key="4">
    <source>
        <dbReference type="Google" id="ProtNLM"/>
    </source>
</evidence>
<protein>
    <recommendedName>
        <fullName evidence="4">Secreted protein</fullName>
    </recommendedName>
</protein>
<gene>
    <name evidence="2" type="ORF">PENTCL1PPCAC_25483</name>
</gene>
<feature type="chain" id="PRO_5043708597" description="Secreted protein" evidence="1">
    <location>
        <begin position="21"/>
        <end position="172"/>
    </location>
</feature>
<feature type="signal peptide" evidence="1">
    <location>
        <begin position="1"/>
        <end position="20"/>
    </location>
</feature>
<sequence>MHVAFLVTLIVIVAVAVVLAVVLSTVNQPEKGPSVTVSLYVGDVDENQNARRKRDTGDPCMHLEDVKKTVSETLSKLATEGNVQSVRFLTYSDTSEVSESMPLDVGQSQLSKYTIIRNGKAPKQTSSLQLFNNLKQPKEDLVHYMPCSTSYDGYADDAKAAGVQLKNINGDS</sequence>
<comment type="caution">
    <text evidence="2">The sequence shown here is derived from an EMBL/GenBank/DDBJ whole genome shotgun (WGS) entry which is preliminary data.</text>
</comment>
<feature type="non-terminal residue" evidence="2">
    <location>
        <position position="172"/>
    </location>
</feature>
<evidence type="ECO:0000313" key="2">
    <source>
        <dbReference type="EMBL" id="GMT03309.1"/>
    </source>
</evidence>